<dbReference type="EMBL" id="DS028118">
    <property type="protein sequence ID" value="EEY57523.1"/>
    <property type="molecule type" value="Genomic_DNA"/>
</dbReference>
<dbReference type="eggNOG" id="ENOG502S38S">
    <property type="taxonomic scope" value="Eukaryota"/>
</dbReference>
<name>D0MST9_PHYIT</name>
<keyword evidence="3" id="KW-1185">Reference proteome</keyword>
<evidence type="ECO:0000313" key="3">
    <source>
        <dbReference type="Proteomes" id="UP000006643"/>
    </source>
</evidence>
<gene>
    <name evidence="2" type="ORF">PITG_00075</name>
</gene>
<feature type="compositionally biased region" description="Basic and acidic residues" evidence="1">
    <location>
        <begin position="1164"/>
        <end position="1206"/>
    </location>
</feature>
<protein>
    <submittedName>
        <fullName evidence="2">Uncharacterized protein</fullName>
    </submittedName>
</protein>
<accession>D0MST9</accession>
<dbReference type="HOGENOM" id="CLU_005085_0_0_1"/>
<feature type="region of interest" description="Disordered" evidence="1">
    <location>
        <begin position="1228"/>
        <end position="1249"/>
    </location>
</feature>
<dbReference type="OMA" id="SHEVYEY"/>
<dbReference type="InParanoid" id="D0MST9"/>
<proteinExistence type="predicted"/>
<dbReference type="PANTHER" id="PTHR37031:SF2">
    <property type="entry name" value="PHOD-LIKE PHOSPHATASE METALLOPHOSPHATASE DOMAIN-CONTAINING PROTEIN"/>
    <property type="match status" value="1"/>
</dbReference>
<evidence type="ECO:0000256" key="1">
    <source>
        <dbReference type="SAM" id="MobiDB-lite"/>
    </source>
</evidence>
<dbReference type="KEGG" id="pif:PITG_00075"/>
<feature type="region of interest" description="Disordered" evidence="1">
    <location>
        <begin position="1261"/>
        <end position="1284"/>
    </location>
</feature>
<dbReference type="OrthoDB" id="2419400at2759"/>
<feature type="region of interest" description="Disordered" evidence="1">
    <location>
        <begin position="1151"/>
        <end position="1206"/>
    </location>
</feature>
<dbReference type="RefSeq" id="XP_002908709.1">
    <property type="nucleotide sequence ID" value="XM_002908663.1"/>
</dbReference>
<dbReference type="VEuPathDB" id="FungiDB:PITG_00075"/>
<dbReference type="PANTHER" id="PTHR37031">
    <property type="entry name" value="METALLOPHOSPHATASE BINDING DOMAIN PROTEIN"/>
    <property type="match status" value="1"/>
</dbReference>
<reference evidence="3" key="1">
    <citation type="journal article" date="2009" name="Nature">
        <title>Genome sequence and analysis of the Irish potato famine pathogen Phytophthora infestans.</title>
        <authorList>
            <consortium name="The Broad Institute Genome Sequencing Platform"/>
            <person name="Haas B.J."/>
            <person name="Kamoun S."/>
            <person name="Zody M.C."/>
            <person name="Jiang R.H."/>
            <person name="Handsaker R.E."/>
            <person name="Cano L.M."/>
            <person name="Grabherr M."/>
            <person name="Kodira C.D."/>
            <person name="Raffaele S."/>
            <person name="Torto-Alalibo T."/>
            <person name="Bozkurt T.O."/>
            <person name="Ah-Fong A.M."/>
            <person name="Alvarado L."/>
            <person name="Anderson V.L."/>
            <person name="Armstrong M.R."/>
            <person name="Avrova A."/>
            <person name="Baxter L."/>
            <person name="Beynon J."/>
            <person name="Boevink P.C."/>
            <person name="Bollmann S.R."/>
            <person name="Bos J.I."/>
            <person name="Bulone V."/>
            <person name="Cai G."/>
            <person name="Cakir C."/>
            <person name="Carrington J.C."/>
            <person name="Chawner M."/>
            <person name="Conti L."/>
            <person name="Costanzo S."/>
            <person name="Ewan R."/>
            <person name="Fahlgren N."/>
            <person name="Fischbach M.A."/>
            <person name="Fugelstad J."/>
            <person name="Gilroy E.M."/>
            <person name="Gnerre S."/>
            <person name="Green P.J."/>
            <person name="Grenville-Briggs L.J."/>
            <person name="Griffith J."/>
            <person name="Grunwald N.J."/>
            <person name="Horn K."/>
            <person name="Horner N.R."/>
            <person name="Hu C.H."/>
            <person name="Huitema E."/>
            <person name="Jeong D.H."/>
            <person name="Jones A.M."/>
            <person name="Jones J.D."/>
            <person name="Jones R.W."/>
            <person name="Karlsson E.K."/>
            <person name="Kunjeti S.G."/>
            <person name="Lamour K."/>
            <person name="Liu Z."/>
            <person name="Ma L."/>
            <person name="Maclean D."/>
            <person name="Chibucos M.C."/>
            <person name="McDonald H."/>
            <person name="McWalters J."/>
            <person name="Meijer H.J."/>
            <person name="Morgan W."/>
            <person name="Morris P.F."/>
            <person name="Munro C.A."/>
            <person name="O'Neill K."/>
            <person name="Ospina-Giraldo M."/>
            <person name="Pinzon A."/>
            <person name="Pritchard L."/>
            <person name="Ramsahoye B."/>
            <person name="Ren Q."/>
            <person name="Restrepo S."/>
            <person name="Roy S."/>
            <person name="Sadanandom A."/>
            <person name="Savidor A."/>
            <person name="Schornack S."/>
            <person name="Schwartz D.C."/>
            <person name="Schumann U.D."/>
            <person name="Schwessinger B."/>
            <person name="Seyer L."/>
            <person name="Sharpe T."/>
            <person name="Silvar C."/>
            <person name="Song J."/>
            <person name="Studholme D.J."/>
            <person name="Sykes S."/>
            <person name="Thines M."/>
            <person name="van de Vondervoort P.J."/>
            <person name="Phuntumart V."/>
            <person name="Wawra S."/>
            <person name="Weide R."/>
            <person name="Win J."/>
            <person name="Young C."/>
            <person name="Zhou S."/>
            <person name="Fry W."/>
            <person name="Meyers B.C."/>
            <person name="van West P."/>
            <person name="Ristaino J."/>
            <person name="Govers F."/>
            <person name="Birch P.R."/>
            <person name="Whisson S.C."/>
            <person name="Judelson H.S."/>
            <person name="Nusbaum C."/>
        </authorList>
    </citation>
    <scope>NUCLEOTIDE SEQUENCE [LARGE SCALE GENOMIC DNA]</scope>
    <source>
        <strain evidence="3">T30-4</strain>
    </source>
</reference>
<dbReference type="STRING" id="403677.D0MST9"/>
<evidence type="ECO:0000313" key="2">
    <source>
        <dbReference type="EMBL" id="EEY57523.1"/>
    </source>
</evidence>
<sequence>MEKKDTVLGHIFTPAGVSLSSEWVVRSQWSRILANGMVSFTAQLAGDASHRNGDTLGNCEDEEHQRFNPWHGIEDEYLSEPLSSPQLLLHLGGQVDMSRAFTNEELAALVVPIASQVESSAHDENSDDFQRLRSELRFRLQEVYRIAWTVPPINRILGYTSNLMLLNEDVDLFFNQKNLRSILDNFGNHRVPDATLTKIVEILRGITFELWQLYQNQLWVELAYGSKSSGNKVAFTTTFGINRMIVVNVSHEVYEYCTQSWKVIDEALETSSSSEVKQARSASTRPKNPVQQLVMVISGDLMMWGASKLYPALRTEIVKLLEKLFAWKFVNRVHREVAVICCRKSGSSISFEITDEKLSEKLTLTSVGSISEARELLHRDQRRAKGATAVVGKGAAISKGYFSNRFSYASVTNTGSGQLATRCRTFVSYRFVSDYRRGFLDETIRFFPRVTLPKAVLGPVIGRMVLTEASKAVSEEPLAEGDPGDPVKMNFTVPILLEIDADARVVCVVTDILANQDIRVVAALRRYQPHVFGLPLLVPERRYVYRFEGIANSETRRGSFHTPSCASAAVNFMTVSSNFPEQMDESGDSLWVAIKNRVQVSWCGLDMVLHLGGQVPMHEAAIECFEWAPSHEASLRRKIRHRLQQRYRICWNVPNVRETLAHTSNWFLRSQADIAPFFRNHEILNTKAAQLVLSEAKTIAADYQLSLMRHDNEFTAENVDEQRGTAQFIQTGEVGIFMCDIRSTPRDDVVTCNNRLMTPLTQQEGAVIGEKQWLQLEKALKKKAVMIFVLCLELPLILTDAKHVDAMREEASSSGSDSAQEEAVGRWKLYDRHEISQHWVSCRRQLEQLLNLLFRWKAKHRGRDVVVLSGGMRVGLETLLQDRETKLSVRNLTVGPVTARVEPDFENIPLHGTACPTFLGGARDERFTFAHKVLSSKNYLLTHAVITREQTEFIADEAAHPITLHRRFPTWWVNYVPMGKVVFWDDTVMMRAQSDEDVTALAQYLHDGREFTAALEVLFEKHQFAEAARMEELRSKHRRRQRGPEELRSSLRAVFAELWKVLPETYRQRVAYFQDDFVFDFLLGYLASELFEDNEAQDEEVERPPLEFAAFSTLCRDFIFNAGMLNLCLVMQQEDERRQAALRRAEGRRQAAKRDALRTQQEQQRAEEEAELERLQRENPQEYAKRKLAEQEVAQKEKQAKADAARERRKVEKLRVVEEELAIAKEQRKLDKLAERGDDPQQFNRRREVLAARVRKLEERKRYREAAEARRREKKESKKKENVT</sequence>
<organism evidence="2 3">
    <name type="scientific">Phytophthora infestans (strain T30-4)</name>
    <name type="common">Potato late blight agent</name>
    <dbReference type="NCBI Taxonomy" id="403677"/>
    <lineage>
        <taxon>Eukaryota</taxon>
        <taxon>Sar</taxon>
        <taxon>Stramenopiles</taxon>
        <taxon>Oomycota</taxon>
        <taxon>Peronosporomycetes</taxon>
        <taxon>Peronosporales</taxon>
        <taxon>Peronosporaceae</taxon>
        <taxon>Phytophthora</taxon>
    </lineage>
</organism>
<dbReference type="Proteomes" id="UP000006643">
    <property type="component" value="Unassembled WGS sequence"/>
</dbReference>
<dbReference type="GeneID" id="9476595"/>